<dbReference type="EMBL" id="SJPX01000003">
    <property type="protein sequence ID" value="TWU51359.1"/>
    <property type="molecule type" value="Genomic_DNA"/>
</dbReference>
<organism evidence="1 2">
    <name type="scientific">Rubripirellula reticaptiva</name>
    <dbReference type="NCBI Taxonomy" id="2528013"/>
    <lineage>
        <taxon>Bacteria</taxon>
        <taxon>Pseudomonadati</taxon>
        <taxon>Planctomycetota</taxon>
        <taxon>Planctomycetia</taxon>
        <taxon>Pirellulales</taxon>
        <taxon>Pirellulaceae</taxon>
        <taxon>Rubripirellula</taxon>
    </lineage>
</organism>
<keyword evidence="2" id="KW-1185">Reference proteome</keyword>
<evidence type="ECO:0000313" key="1">
    <source>
        <dbReference type="EMBL" id="TWU51359.1"/>
    </source>
</evidence>
<dbReference type="AlphaFoldDB" id="A0A5C6EV70"/>
<name>A0A5C6EV70_9BACT</name>
<protein>
    <recommendedName>
        <fullName evidence="3">Prepilin-type N-terminal cleavage/methylation domain-containing protein</fullName>
    </recommendedName>
</protein>
<reference evidence="1 2" key="1">
    <citation type="submission" date="2019-02" db="EMBL/GenBank/DDBJ databases">
        <title>Deep-cultivation of Planctomycetes and their phenomic and genomic characterization uncovers novel biology.</title>
        <authorList>
            <person name="Wiegand S."/>
            <person name="Jogler M."/>
            <person name="Boedeker C."/>
            <person name="Pinto D."/>
            <person name="Vollmers J."/>
            <person name="Rivas-Marin E."/>
            <person name="Kohn T."/>
            <person name="Peeters S.H."/>
            <person name="Heuer A."/>
            <person name="Rast P."/>
            <person name="Oberbeckmann S."/>
            <person name="Bunk B."/>
            <person name="Jeske O."/>
            <person name="Meyerdierks A."/>
            <person name="Storesund J.E."/>
            <person name="Kallscheuer N."/>
            <person name="Luecker S."/>
            <person name="Lage O.M."/>
            <person name="Pohl T."/>
            <person name="Merkel B.J."/>
            <person name="Hornburger P."/>
            <person name="Mueller R.-W."/>
            <person name="Bruemmer F."/>
            <person name="Labrenz M."/>
            <person name="Spormann A.M."/>
            <person name="Op Den Camp H."/>
            <person name="Overmann J."/>
            <person name="Amann R."/>
            <person name="Jetten M.S.M."/>
            <person name="Mascher T."/>
            <person name="Medema M.H."/>
            <person name="Devos D.P."/>
            <person name="Kaster A.-K."/>
            <person name="Ovreas L."/>
            <person name="Rohde M."/>
            <person name="Galperin M.Y."/>
            <person name="Jogler C."/>
        </authorList>
    </citation>
    <scope>NUCLEOTIDE SEQUENCE [LARGE SCALE GENOMIC DNA]</scope>
    <source>
        <strain evidence="1 2">Poly59</strain>
    </source>
</reference>
<dbReference type="OrthoDB" id="286078at2"/>
<dbReference type="Proteomes" id="UP000317977">
    <property type="component" value="Unassembled WGS sequence"/>
</dbReference>
<gene>
    <name evidence="1" type="ORF">Poly59_29510</name>
</gene>
<dbReference type="RefSeq" id="WP_146534736.1">
    <property type="nucleotide sequence ID" value="NZ_SJPX01000003.1"/>
</dbReference>
<proteinExistence type="predicted"/>
<comment type="caution">
    <text evidence="1">The sequence shown here is derived from an EMBL/GenBank/DDBJ whole genome shotgun (WGS) entry which is preliminary data.</text>
</comment>
<evidence type="ECO:0008006" key="3">
    <source>
        <dbReference type="Google" id="ProtNLM"/>
    </source>
</evidence>
<evidence type="ECO:0000313" key="2">
    <source>
        <dbReference type="Proteomes" id="UP000317977"/>
    </source>
</evidence>
<accession>A0A5C6EV70</accession>
<sequence>MNLSFAAIRSQRVTHGKRSAMTLLEMIATLSLLLVLAVTAVRMLRDVTEIGEKTTLDGRARLAIERLADRVRTDAAESDSISGDQWPLTMNSDDGEIRYEFLADEHRIQRNVFRNGKPVAVDRFELPVACDPKIETDSRRVTIALMRRADISWTIEVNKP</sequence>